<comment type="pathway">
    <text evidence="2 6">Amino-acid biosynthesis; L-arginine biosynthesis; L-arginine from L-ornithine and carbamoyl phosphate: step 3/3.</text>
</comment>
<evidence type="ECO:0000313" key="9">
    <source>
        <dbReference type="EMBL" id="MCK0206562.1"/>
    </source>
</evidence>
<dbReference type="GO" id="GO:0004056">
    <property type="term" value="F:argininosuccinate lyase activity"/>
    <property type="evidence" value="ECO:0007669"/>
    <property type="project" value="UniProtKB-EC"/>
</dbReference>
<gene>
    <name evidence="6 9" type="primary">argH</name>
    <name evidence="9" type="ORF">MWN33_00765</name>
</gene>
<evidence type="ECO:0000256" key="5">
    <source>
        <dbReference type="ARBA" id="ARBA00023239"/>
    </source>
</evidence>
<keyword evidence="6" id="KW-0028">Amino-acid biosynthesis</keyword>
<feature type="domain" description="Argininosuccinate lyase C-terminal" evidence="8">
    <location>
        <begin position="365"/>
        <end position="434"/>
    </location>
</feature>
<dbReference type="RefSeq" id="WP_247198173.1">
    <property type="nucleotide sequence ID" value="NZ_JALKCG010000001.1"/>
</dbReference>
<dbReference type="InterPro" id="IPR020557">
    <property type="entry name" value="Fumarate_lyase_CS"/>
</dbReference>
<reference evidence="9 10" key="1">
    <citation type="submission" date="2022-04" db="EMBL/GenBank/DDBJ databases">
        <authorList>
            <person name="Grouzdev D.S."/>
            <person name="Pantiukh K.S."/>
            <person name="Krutkina M.S."/>
        </authorList>
    </citation>
    <scope>NUCLEOTIDE SEQUENCE [LARGE SCALE GENOMIC DNA]</scope>
    <source>
        <strain evidence="9 10">Jip08</strain>
    </source>
</reference>
<feature type="domain" description="Fumarate lyase N-terminal" evidence="7">
    <location>
        <begin position="8"/>
        <end position="302"/>
    </location>
</feature>
<dbReference type="Proteomes" id="UP001202867">
    <property type="component" value="Unassembled WGS sequence"/>
</dbReference>
<dbReference type="SUPFAM" id="SSF48557">
    <property type="entry name" value="L-aspartase-like"/>
    <property type="match status" value="1"/>
</dbReference>
<dbReference type="NCBIfam" id="TIGR00838">
    <property type="entry name" value="argH"/>
    <property type="match status" value="1"/>
</dbReference>
<evidence type="ECO:0000256" key="4">
    <source>
        <dbReference type="ARBA" id="ARBA00022571"/>
    </source>
</evidence>
<dbReference type="Pfam" id="PF14698">
    <property type="entry name" value="ASL_C2"/>
    <property type="match status" value="1"/>
</dbReference>
<reference evidence="10" key="2">
    <citation type="submission" date="2023-07" db="EMBL/GenBank/DDBJ databases">
        <title>Ancylobacter moscoviensis sp. nov., facultatively methylotrophic bacteria from activated sludge and the reclassification of Starkeya novella (Starkey 1934) Kelly et al. 2000 as Ancylobacter novellus comb. nov., Starkeya koreensis Im et al. 2006 as Ancylobacter koreensis comb.nov., Angulomicrobium tetraedrale Vasil'eva et al. 1986 as Ancylobacter tetraedralis comb. nov., Angulomicrobium amanitiforme Fritz et al. 2004 as Ancylobacter amanitiformis comb. nov. and Methylorhabdus multivorans Doronina et al. 1996 as Ancylobacter multivorans comb. nov. and emended description of the genus Ancylobacter.</title>
        <authorList>
            <person name="Doronina N."/>
            <person name="Chemodurova A."/>
            <person name="Grouzdev D."/>
            <person name="Koziaeva V."/>
            <person name="Shi W."/>
            <person name="Wu L."/>
            <person name="Kaparullina E."/>
        </authorList>
    </citation>
    <scope>NUCLEOTIDE SEQUENCE [LARGE SCALE GENOMIC DNA]</scope>
    <source>
        <strain evidence="10">Jip08</strain>
    </source>
</reference>
<dbReference type="PANTHER" id="PTHR43814">
    <property type="entry name" value="ARGININOSUCCINATE LYASE"/>
    <property type="match status" value="1"/>
</dbReference>
<keyword evidence="5 6" id="KW-0456">Lyase</keyword>
<dbReference type="Pfam" id="PF00206">
    <property type="entry name" value="Lyase_1"/>
    <property type="match status" value="1"/>
</dbReference>
<evidence type="ECO:0000259" key="8">
    <source>
        <dbReference type="Pfam" id="PF14698"/>
    </source>
</evidence>
<evidence type="ECO:0000313" key="10">
    <source>
        <dbReference type="Proteomes" id="UP001202867"/>
    </source>
</evidence>
<dbReference type="CDD" id="cd01359">
    <property type="entry name" value="Argininosuccinate_lyase"/>
    <property type="match status" value="1"/>
</dbReference>
<dbReference type="InterPro" id="IPR029419">
    <property type="entry name" value="Arg_succ_lyase_C"/>
</dbReference>
<organism evidence="9 10">
    <name type="scientific">Ancylobacter koreensis</name>
    <dbReference type="NCBI Taxonomy" id="266121"/>
    <lineage>
        <taxon>Bacteria</taxon>
        <taxon>Pseudomonadati</taxon>
        <taxon>Pseudomonadota</taxon>
        <taxon>Alphaproteobacteria</taxon>
        <taxon>Hyphomicrobiales</taxon>
        <taxon>Xanthobacteraceae</taxon>
        <taxon>Ancylobacter</taxon>
    </lineage>
</organism>
<keyword evidence="10" id="KW-1185">Reference proteome</keyword>
<evidence type="ECO:0000256" key="2">
    <source>
        <dbReference type="ARBA" id="ARBA00004941"/>
    </source>
</evidence>
<comment type="caution">
    <text evidence="9">The sequence shown here is derived from an EMBL/GenBank/DDBJ whole genome shotgun (WGS) entry which is preliminary data.</text>
</comment>
<evidence type="ECO:0000256" key="6">
    <source>
        <dbReference type="HAMAP-Rule" id="MF_00006"/>
    </source>
</evidence>
<dbReference type="InterPro" id="IPR008948">
    <property type="entry name" value="L-Aspartase-like"/>
</dbReference>
<keyword evidence="6" id="KW-0963">Cytoplasm</keyword>
<dbReference type="PANTHER" id="PTHR43814:SF1">
    <property type="entry name" value="ARGININOSUCCINATE LYASE"/>
    <property type="match status" value="1"/>
</dbReference>
<accession>A0ABT0DGZ7</accession>
<dbReference type="PRINTS" id="PR00145">
    <property type="entry name" value="ARGSUCLYASE"/>
</dbReference>
<comment type="similarity">
    <text evidence="6">Belongs to the lyase 1 family. Argininosuccinate lyase subfamily.</text>
</comment>
<dbReference type="InterPro" id="IPR024083">
    <property type="entry name" value="Fumarase/histidase_N"/>
</dbReference>
<dbReference type="EC" id="4.3.2.1" evidence="3 6"/>
<dbReference type="Gene3D" id="1.10.40.30">
    <property type="entry name" value="Fumarase/aspartase (C-terminal domain)"/>
    <property type="match status" value="1"/>
</dbReference>
<dbReference type="InterPro" id="IPR000362">
    <property type="entry name" value="Fumarate_lyase_fam"/>
</dbReference>
<evidence type="ECO:0000256" key="3">
    <source>
        <dbReference type="ARBA" id="ARBA00012338"/>
    </source>
</evidence>
<dbReference type="InterPro" id="IPR009049">
    <property type="entry name" value="Argininosuccinate_lyase"/>
</dbReference>
<dbReference type="PRINTS" id="PR00149">
    <property type="entry name" value="FUMRATELYASE"/>
</dbReference>
<comment type="catalytic activity">
    <reaction evidence="1 6">
        <text>2-(N(omega)-L-arginino)succinate = fumarate + L-arginine</text>
        <dbReference type="Rhea" id="RHEA:24020"/>
        <dbReference type="ChEBI" id="CHEBI:29806"/>
        <dbReference type="ChEBI" id="CHEBI:32682"/>
        <dbReference type="ChEBI" id="CHEBI:57472"/>
        <dbReference type="EC" id="4.3.2.1"/>
    </reaction>
</comment>
<dbReference type="Gene3D" id="1.10.275.10">
    <property type="entry name" value="Fumarase/aspartase (N-terminal domain)"/>
    <property type="match status" value="1"/>
</dbReference>
<evidence type="ECO:0000259" key="7">
    <source>
        <dbReference type="Pfam" id="PF00206"/>
    </source>
</evidence>
<dbReference type="EMBL" id="JALKCG010000001">
    <property type="protein sequence ID" value="MCK0206562.1"/>
    <property type="molecule type" value="Genomic_DNA"/>
</dbReference>
<comment type="subcellular location">
    <subcellularLocation>
        <location evidence="6">Cytoplasm</location>
    </subcellularLocation>
</comment>
<name>A0ABT0DGZ7_9HYPH</name>
<dbReference type="HAMAP" id="MF_00006">
    <property type="entry name" value="Arg_succ_lyase"/>
    <property type="match status" value="1"/>
</dbReference>
<keyword evidence="4 6" id="KW-0055">Arginine biosynthesis</keyword>
<dbReference type="InterPro" id="IPR022761">
    <property type="entry name" value="Fumarate_lyase_N"/>
</dbReference>
<proteinExistence type="inferred from homology"/>
<dbReference type="PROSITE" id="PS00163">
    <property type="entry name" value="FUMARATE_LYASES"/>
    <property type="match status" value="1"/>
</dbReference>
<protein>
    <recommendedName>
        <fullName evidence="3 6">Argininosuccinate lyase</fullName>
        <shortName evidence="6">ASAL</shortName>
        <ecNumber evidence="3 6">4.3.2.1</ecNumber>
    </recommendedName>
    <alternativeName>
        <fullName evidence="6">Arginosuccinase</fullName>
    </alternativeName>
</protein>
<sequence>MSNKMWGGRFETGPDAIMEEINASIGFDQRLYAQDIAGSKAHASMLAAQGIIDRADAEKIVAGLDTILSEIDSGDFTFQRALEDIHMNVESRLATLLGPSAGRLHTARSRNDQVATDFRLYVRDTIDTLDTQLKELQTALAEKALIHSGTVMPGFTHLQTAQPVTFGHHLLAYVEMLGRDRGRLADARKRLNECPLGAAALAGTSFPIDRFATASTLGFDRPTANSLDSVSDRDFVLETLAAAAICAMHLSRFAEEIVIWTSPLTGLLKLSDRFTTGSSIMPQKRNPDAAELVRAKIGRIAGAFTGLLMVMKGLALAYAKDMQEDKEGAFDALSTLSLMIAATSGMVRDMVPDEKRMKAAAGAGYSTATDLADWLVRMLGLPFREAHHVTGRIVALASAKDAPLHKLSLAEMQSVEPRITAEVFGVLSVSKSVASRVSYGGTAPKNVRTQAKRWLKLLAK</sequence>
<evidence type="ECO:0000256" key="1">
    <source>
        <dbReference type="ARBA" id="ARBA00000985"/>
    </source>
</evidence>
<dbReference type="Gene3D" id="1.20.200.10">
    <property type="entry name" value="Fumarase/aspartase (Central domain)"/>
    <property type="match status" value="1"/>
</dbReference>